<sequence>MQPKGPPFRSLPFGAGTLSVRGNRDDLEDIKKRIVRTEKFPEIADPIKTSFGGIPQTQQFVLDADDVSPWNRVCFGLSCGSQDTSEYSCSRDVILAIDATTNMGTLMGIRAEFDFIENWILPRLDIRSGYVNIGMTTYGTGFPSILRTGSTTIYDFSATRSQICVNLEKLWSGVDIETANNVPLSRTIRNLFNNFGFDYTSLVLFTGDRDQADVDAAGAQVEYYIANRLAVEFSVVIVNYGNCSFSSWPSPHTDEYDANVIPADQLSKFVDDSICGVTTTSPAVPNHLTSTAIPATSSAPDLPVASTNNSGCNCVLSTVWLDVFLVMEASVSMAAGIDGATDYVVSAMSKLTVGQAEQYQTRFGVIRYATSVELISDLNVYKTTADLFDLAISPLNETGTNIEGAIRLATTKFMSSTHRAAARPVLIIVGSSYRAGGYIDPTQAAGEFKEDGGTIITIGELSLTLVHCTLLSIHIPAFIHFPVHIEYVQQHGLTVPMLRTIASPNYNLTNQKDDGTQLRADELRQLLCEANCFCQKNWLPYNEDPWKAPQGGCYFQYSISSIQVIL</sequence>
<feature type="domain" description="VWFA" evidence="1">
    <location>
        <begin position="322"/>
        <end position="459"/>
    </location>
</feature>
<dbReference type="EMBL" id="UZAH01025446">
    <property type="protein sequence ID" value="VDO64042.1"/>
    <property type="molecule type" value="Genomic_DNA"/>
</dbReference>
<accession>A0A3P8AWH9</accession>
<dbReference type="PANTHER" id="PTHR31024">
    <property type="entry name" value="C-TYPE LECTIN"/>
    <property type="match status" value="1"/>
</dbReference>
<gene>
    <name evidence="2" type="ORF">HPBE_LOCUS5290</name>
</gene>
<keyword evidence="3" id="KW-1185">Reference proteome</keyword>
<evidence type="ECO:0000313" key="4">
    <source>
        <dbReference type="WBParaSite" id="HPBE_0000528901-mRNA-1"/>
    </source>
</evidence>
<dbReference type="InterPro" id="IPR036465">
    <property type="entry name" value="vWFA_dom_sf"/>
</dbReference>
<reference evidence="2 3" key="1">
    <citation type="submission" date="2018-11" db="EMBL/GenBank/DDBJ databases">
        <authorList>
            <consortium name="Pathogen Informatics"/>
        </authorList>
    </citation>
    <scope>NUCLEOTIDE SEQUENCE [LARGE SCALE GENOMIC DNA]</scope>
</reference>
<organism evidence="3 4">
    <name type="scientific">Heligmosomoides polygyrus</name>
    <name type="common">Parasitic roundworm</name>
    <dbReference type="NCBI Taxonomy" id="6339"/>
    <lineage>
        <taxon>Eukaryota</taxon>
        <taxon>Metazoa</taxon>
        <taxon>Ecdysozoa</taxon>
        <taxon>Nematoda</taxon>
        <taxon>Chromadorea</taxon>
        <taxon>Rhabditida</taxon>
        <taxon>Rhabditina</taxon>
        <taxon>Rhabditomorpha</taxon>
        <taxon>Strongyloidea</taxon>
        <taxon>Heligmosomidae</taxon>
        <taxon>Heligmosomoides</taxon>
    </lineage>
</organism>
<dbReference type="InterPro" id="IPR002035">
    <property type="entry name" value="VWF_A"/>
</dbReference>
<dbReference type="OrthoDB" id="5817090at2759"/>
<accession>A0A183FFI5</accession>
<dbReference type="Pfam" id="PF00092">
    <property type="entry name" value="VWA"/>
    <property type="match status" value="1"/>
</dbReference>
<dbReference type="Gene3D" id="3.40.50.410">
    <property type="entry name" value="von Willebrand factor, type A domain"/>
    <property type="match status" value="1"/>
</dbReference>
<dbReference type="SUPFAM" id="SSF53300">
    <property type="entry name" value="vWA-like"/>
    <property type="match status" value="2"/>
</dbReference>
<dbReference type="SMART" id="SM00327">
    <property type="entry name" value="VWA"/>
    <property type="match status" value="1"/>
</dbReference>
<dbReference type="PANTHER" id="PTHR31024:SF3">
    <property type="entry name" value="C-TYPE LECTIN-RELATED"/>
    <property type="match status" value="1"/>
</dbReference>
<evidence type="ECO:0000313" key="2">
    <source>
        <dbReference type="EMBL" id="VDO64042.1"/>
    </source>
</evidence>
<proteinExistence type="predicted"/>
<protein>
    <submittedName>
        <fullName evidence="4">VWFA domain-containing protein</fullName>
    </submittedName>
</protein>
<evidence type="ECO:0000313" key="3">
    <source>
        <dbReference type="Proteomes" id="UP000050761"/>
    </source>
</evidence>
<dbReference type="AlphaFoldDB" id="A0A183FFI5"/>
<name>A0A183FFI5_HELPZ</name>
<reference evidence="4" key="2">
    <citation type="submission" date="2019-09" db="UniProtKB">
        <authorList>
            <consortium name="WormBaseParasite"/>
        </authorList>
    </citation>
    <scope>IDENTIFICATION</scope>
</reference>
<dbReference type="Proteomes" id="UP000050761">
    <property type="component" value="Unassembled WGS sequence"/>
</dbReference>
<dbReference type="PROSITE" id="PS50234">
    <property type="entry name" value="VWFA"/>
    <property type="match status" value="1"/>
</dbReference>
<dbReference type="WBParaSite" id="HPBE_0000528901-mRNA-1">
    <property type="protein sequence ID" value="HPBE_0000528901-mRNA-1"/>
    <property type="gene ID" value="HPBE_0000528901"/>
</dbReference>
<evidence type="ECO:0000259" key="1">
    <source>
        <dbReference type="PROSITE" id="PS50234"/>
    </source>
</evidence>